<feature type="transmembrane region" description="Helical" evidence="2">
    <location>
        <begin position="288"/>
        <end position="307"/>
    </location>
</feature>
<feature type="compositionally biased region" description="Basic and acidic residues" evidence="1">
    <location>
        <begin position="314"/>
        <end position="324"/>
    </location>
</feature>
<feature type="region of interest" description="Disordered" evidence="1">
    <location>
        <begin position="314"/>
        <end position="358"/>
    </location>
</feature>
<protein>
    <submittedName>
        <fullName evidence="5">DUF4366 domain-containing protein</fullName>
    </submittedName>
</protein>
<dbReference type="PANTHER" id="PTHR34408">
    <property type="entry name" value="FAMILY PROTEIN, PUTATIVE-RELATED"/>
    <property type="match status" value="1"/>
</dbReference>
<evidence type="ECO:0000259" key="4">
    <source>
        <dbReference type="PROSITE" id="PS51781"/>
    </source>
</evidence>
<dbReference type="PROSITE" id="PS51781">
    <property type="entry name" value="SH3B"/>
    <property type="match status" value="1"/>
</dbReference>
<keyword evidence="2" id="KW-0812">Transmembrane</keyword>
<evidence type="ECO:0000256" key="3">
    <source>
        <dbReference type="SAM" id="SignalP"/>
    </source>
</evidence>
<dbReference type="OrthoDB" id="1749038at2"/>
<feature type="signal peptide" evidence="3">
    <location>
        <begin position="1"/>
        <end position="26"/>
    </location>
</feature>
<dbReference type="Gene3D" id="2.30.30.40">
    <property type="entry name" value="SH3 Domains"/>
    <property type="match status" value="1"/>
</dbReference>
<name>A0A3E2N8H8_9FIRM</name>
<feature type="domain" description="SH3b" evidence="4">
    <location>
        <begin position="92"/>
        <end position="155"/>
    </location>
</feature>
<dbReference type="PANTHER" id="PTHR34408:SF1">
    <property type="entry name" value="GLYCOSYL HYDROLASE FAMILY 19 DOMAIN-CONTAINING PROTEIN HI_1415"/>
    <property type="match status" value="1"/>
</dbReference>
<feature type="compositionally biased region" description="Low complexity" evidence="1">
    <location>
        <begin position="32"/>
        <end position="45"/>
    </location>
</feature>
<dbReference type="InterPro" id="IPR025376">
    <property type="entry name" value="CD1107-like_dom"/>
</dbReference>
<proteinExistence type="predicted"/>
<dbReference type="Pfam" id="PF14283">
    <property type="entry name" value="CD1107-like"/>
    <property type="match status" value="1"/>
</dbReference>
<dbReference type="Pfam" id="PF08239">
    <property type="entry name" value="SH3_3"/>
    <property type="match status" value="1"/>
</dbReference>
<gene>
    <name evidence="5" type="ORF">DS742_19525</name>
</gene>
<reference evidence="5 6" key="1">
    <citation type="submission" date="2018-07" db="EMBL/GenBank/DDBJ databases">
        <title>New species, Clostridium PI-S10-A1B.</title>
        <authorList>
            <person name="Krishna G."/>
            <person name="Summeta K."/>
            <person name="Shikha S."/>
            <person name="Prabhu P.B."/>
            <person name="Suresh K."/>
        </authorList>
    </citation>
    <scope>NUCLEOTIDE SEQUENCE [LARGE SCALE GENOMIC DNA]</scope>
    <source>
        <strain evidence="5 6">PI-S10-A1B</strain>
    </source>
</reference>
<accession>A0A3E2N8H8</accession>
<evidence type="ECO:0000256" key="1">
    <source>
        <dbReference type="SAM" id="MobiDB-lite"/>
    </source>
</evidence>
<evidence type="ECO:0000256" key="2">
    <source>
        <dbReference type="SAM" id="Phobius"/>
    </source>
</evidence>
<keyword evidence="2" id="KW-0472">Membrane</keyword>
<dbReference type="InterPro" id="IPR052354">
    <property type="entry name" value="Cell_Wall_Dynamics_Protein"/>
</dbReference>
<evidence type="ECO:0000313" key="6">
    <source>
        <dbReference type="Proteomes" id="UP000260680"/>
    </source>
</evidence>
<sequence length="358" mass="39754">MRFKRFSAMLLALAMCMGVFSTTVFAYSDESATTTTTGKAETVETVPEKTEDKTSEEVPYTVTVNEDGTVVFSFNGKEWTYGAEESEDNNMGTGKVVTSGSRLNVRTGAGMNYEIIDQLRPGEEVVVVGVEGDWYQITVPEKNGYVHSDYLELIEKAEQNSEMDMALLMMFMSAFMQNTDTSEPALTPDGNLTLVDDVGSPTKSGKQFITAVTKNGNYFYIIIDRDDKGEETVHFLNQVDEADLLKLMDEEEVAEFTKPVEETKPEVVETVPEITEPAPEEKPKSKNMLPAILTLIVLACGGGFFVFKKVQEKKKEQEAAKPDPDADYVDDDEDYGYDPEFENDDADSSADEDDNEPV</sequence>
<dbReference type="RefSeq" id="WP_117418650.1">
    <property type="nucleotide sequence ID" value="NZ_QOHO01000065.1"/>
</dbReference>
<dbReference type="Proteomes" id="UP000260680">
    <property type="component" value="Unassembled WGS sequence"/>
</dbReference>
<feature type="compositionally biased region" description="Basic and acidic residues" evidence="1">
    <location>
        <begin position="46"/>
        <end position="55"/>
    </location>
</feature>
<feature type="compositionally biased region" description="Acidic residues" evidence="1">
    <location>
        <begin position="325"/>
        <end position="358"/>
    </location>
</feature>
<evidence type="ECO:0000313" key="5">
    <source>
        <dbReference type="EMBL" id="RFZ77244.1"/>
    </source>
</evidence>
<organism evidence="5 6">
    <name type="scientific">Lacrimispora amygdalina</name>
    <dbReference type="NCBI Taxonomy" id="253257"/>
    <lineage>
        <taxon>Bacteria</taxon>
        <taxon>Bacillati</taxon>
        <taxon>Bacillota</taxon>
        <taxon>Clostridia</taxon>
        <taxon>Lachnospirales</taxon>
        <taxon>Lachnospiraceae</taxon>
        <taxon>Lacrimispora</taxon>
    </lineage>
</organism>
<keyword evidence="3" id="KW-0732">Signal</keyword>
<keyword evidence="2" id="KW-1133">Transmembrane helix</keyword>
<dbReference type="InterPro" id="IPR003646">
    <property type="entry name" value="SH3-like_bac-type"/>
</dbReference>
<comment type="caution">
    <text evidence="5">The sequence shown here is derived from an EMBL/GenBank/DDBJ whole genome shotgun (WGS) entry which is preliminary data.</text>
</comment>
<feature type="chain" id="PRO_5038379684" evidence="3">
    <location>
        <begin position="27"/>
        <end position="358"/>
    </location>
</feature>
<feature type="region of interest" description="Disordered" evidence="1">
    <location>
        <begin position="31"/>
        <end position="55"/>
    </location>
</feature>
<dbReference type="EMBL" id="QOHO01000065">
    <property type="protein sequence ID" value="RFZ77244.1"/>
    <property type="molecule type" value="Genomic_DNA"/>
</dbReference>
<dbReference type="SMART" id="SM00287">
    <property type="entry name" value="SH3b"/>
    <property type="match status" value="1"/>
</dbReference>
<dbReference type="AlphaFoldDB" id="A0A3E2N8H8"/>